<comment type="caution">
    <text evidence="1">The sequence shown here is derived from an EMBL/GenBank/DDBJ whole genome shotgun (WGS) entry which is preliminary data.</text>
</comment>
<dbReference type="Gene3D" id="3.40.630.100">
    <property type="entry name" value="Poly-gamma-glutamate hydrolase, zinc-binding motif"/>
    <property type="match status" value="1"/>
</dbReference>
<dbReference type="Pfam" id="PF05908">
    <property type="entry name" value="Gamma_PGA_hydro"/>
    <property type="match status" value="1"/>
</dbReference>
<proteinExistence type="predicted"/>
<organism evidence="1 2">
    <name type="scientific">Streptomyces alanosinicus</name>
    <dbReference type="NCBI Taxonomy" id="68171"/>
    <lineage>
        <taxon>Bacteria</taxon>
        <taxon>Bacillati</taxon>
        <taxon>Actinomycetota</taxon>
        <taxon>Actinomycetes</taxon>
        <taxon>Kitasatosporales</taxon>
        <taxon>Streptomycetaceae</taxon>
        <taxon>Streptomyces</taxon>
    </lineage>
</organism>
<dbReference type="InterPro" id="IPR008585">
    <property type="entry name" value="Gamma_PGA_hydro"/>
</dbReference>
<dbReference type="RefSeq" id="WP_189956542.1">
    <property type="nucleotide sequence ID" value="NZ_BMVG01000017.1"/>
</dbReference>
<reference evidence="1" key="2">
    <citation type="submission" date="2020-09" db="EMBL/GenBank/DDBJ databases">
        <authorList>
            <person name="Sun Q."/>
            <person name="Ohkuma M."/>
        </authorList>
    </citation>
    <scope>NUCLEOTIDE SEQUENCE</scope>
    <source>
        <strain evidence="1">JCM 4714</strain>
    </source>
</reference>
<dbReference type="AlphaFoldDB" id="A0A918YMC3"/>
<sequence length="218" mass="22766">MARTERTPRSEQVEIEGVPLLATLVPGDGIGLLALHGSNEGGTAELARVVARRCGATSLVFTQPDVRRPVHIPSPRMAPDHSALLRDFLQQVRLTVSLHGHMRPGAAHTVFLGGANRDAAHVLAEAFAARAPQFPAVTDLAAIPSDLRGVHPRNPVNLTRLAGVQVELPLPARTSGDADIPPDQVTDALTAGVEALSRTVPSRGAGNCATGHDDAADA</sequence>
<evidence type="ECO:0000313" key="1">
    <source>
        <dbReference type="EMBL" id="GHE08512.1"/>
    </source>
</evidence>
<dbReference type="InterPro" id="IPR038128">
    <property type="entry name" value="Gamma_PGA_hydro_sf"/>
</dbReference>
<dbReference type="Proteomes" id="UP000655443">
    <property type="component" value="Unassembled WGS sequence"/>
</dbReference>
<accession>A0A918YMC3</accession>
<evidence type="ECO:0008006" key="3">
    <source>
        <dbReference type="Google" id="ProtNLM"/>
    </source>
</evidence>
<name>A0A918YMC3_9ACTN</name>
<dbReference type="EMBL" id="BMVG01000017">
    <property type="protein sequence ID" value="GHE08512.1"/>
    <property type="molecule type" value="Genomic_DNA"/>
</dbReference>
<protein>
    <recommendedName>
        <fullName evidence="3">Replication protein</fullName>
    </recommendedName>
</protein>
<gene>
    <name evidence="1" type="ORF">GCM10010339_57470</name>
</gene>
<keyword evidence="2" id="KW-1185">Reference proteome</keyword>
<evidence type="ECO:0000313" key="2">
    <source>
        <dbReference type="Proteomes" id="UP000655443"/>
    </source>
</evidence>
<reference evidence="1" key="1">
    <citation type="journal article" date="2014" name="Int. J. Syst. Evol. Microbiol.">
        <title>Complete genome sequence of Corynebacterium casei LMG S-19264T (=DSM 44701T), isolated from a smear-ripened cheese.</title>
        <authorList>
            <consortium name="US DOE Joint Genome Institute (JGI-PGF)"/>
            <person name="Walter F."/>
            <person name="Albersmeier A."/>
            <person name="Kalinowski J."/>
            <person name="Ruckert C."/>
        </authorList>
    </citation>
    <scope>NUCLEOTIDE SEQUENCE</scope>
    <source>
        <strain evidence="1">JCM 4714</strain>
    </source>
</reference>